<evidence type="ECO:0000256" key="10">
    <source>
        <dbReference type="ARBA" id="ARBA00022723"/>
    </source>
</evidence>
<dbReference type="GO" id="GO:0005694">
    <property type="term" value="C:chromosome"/>
    <property type="evidence" value="ECO:0007669"/>
    <property type="project" value="UniProtKB-SubCell"/>
</dbReference>
<gene>
    <name evidence="21" type="ORF">KFE25_008714</name>
</gene>
<dbReference type="PANTHER" id="PTHR10625:SF14">
    <property type="entry name" value="HISTONE DEACETYLASE 8"/>
    <property type="match status" value="1"/>
</dbReference>
<dbReference type="GO" id="GO:0031507">
    <property type="term" value="P:heterochromatin formation"/>
    <property type="evidence" value="ECO:0007669"/>
    <property type="project" value="TreeGrafter"/>
</dbReference>
<evidence type="ECO:0000256" key="19">
    <source>
        <dbReference type="SAM" id="MobiDB-lite"/>
    </source>
</evidence>
<dbReference type="InterPro" id="IPR003084">
    <property type="entry name" value="HDAC_I/II"/>
</dbReference>
<evidence type="ECO:0000256" key="4">
    <source>
        <dbReference type="ARBA" id="ARBA00004496"/>
    </source>
</evidence>
<dbReference type="InterPro" id="IPR023801">
    <property type="entry name" value="His_deacetylse_dom"/>
</dbReference>
<evidence type="ECO:0000256" key="13">
    <source>
        <dbReference type="ARBA" id="ARBA00023015"/>
    </source>
</evidence>
<keyword evidence="10" id="KW-0479">Metal-binding</keyword>
<dbReference type="EC" id="3.5.1.98" evidence="6"/>
<dbReference type="GO" id="GO:0005737">
    <property type="term" value="C:cytoplasm"/>
    <property type="evidence" value="ECO:0007669"/>
    <property type="project" value="UniProtKB-SubCell"/>
</dbReference>
<keyword evidence="8" id="KW-0963">Cytoplasm</keyword>
<evidence type="ECO:0000313" key="22">
    <source>
        <dbReference type="Proteomes" id="UP000751190"/>
    </source>
</evidence>
<name>A0A8J5XRD0_DIALT</name>
<evidence type="ECO:0000256" key="6">
    <source>
        <dbReference type="ARBA" id="ARBA00012111"/>
    </source>
</evidence>
<protein>
    <recommendedName>
        <fullName evidence="16">Histone deacetylase 8</fullName>
        <ecNumber evidence="6">3.5.1.98</ecNumber>
    </recommendedName>
    <alternativeName>
        <fullName evidence="17">Protein deacetylase HDAC8</fullName>
    </alternativeName>
    <alternativeName>
        <fullName evidence="18">Protein decrotonylase HDAC8</fullName>
    </alternativeName>
</protein>
<evidence type="ECO:0000259" key="20">
    <source>
        <dbReference type="Pfam" id="PF00850"/>
    </source>
</evidence>
<dbReference type="PRINTS" id="PR01271">
    <property type="entry name" value="HISDACETLASE"/>
</dbReference>
<dbReference type="GO" id="GO:0005634">
    <property type="term" value="C:nucleus"/>
    <property type="evidence" value="ECO:0007669"/>
    <property type="project" value="UniProtKB-SubCell"/>
</dbReference>
<evidence type="ECO:0000256" key="15">
    <source>
        <dbReference type="ARBA" id="ARBA00023242"/>
    </source>
</evidence>
<dbReference type="SUPFAM" id="SSF52768">
    <property type="entry name" value="Arginase/deacetylase"/>
    <property type="match status" value="1"/>
</dbReference>
<reference evidence="21" key="1">
    <citation type="submission" date="2021-05" db="EMBL/GenBank/DDBJ databases">
        <title>The genome of the haptophyte Pavlova lutheri (Diacronema luteri, Pavlovales) - a model for lipid biosynthesis in eukaryotic algae.</title>
        <authorList>
            <person name="Hulatt C.J."/>
            <person name="Posewitz M.C."/>
        </authorList>
    </citation>
    <scope>NUCLEOTIDE SEQUENCE</scope>
    <source>
        <strain evidence="21">NIVA-4/92</strain>
    </source>
</reference>
<accession>A0A8J5XRD0</accession>
<dbReference type="PRINTS" id="PR01270">
    <property type="entry name" value="HDASUPER"/>
</dbReference>
<dbReference type="InterPro" id="IPR000286">
    <property type="entry name" value="HDACs"/>
</dbReference>
<keyword evidence="9" id="KW-0678">Repressor</keyword>
<dbReference type="OMA" id="DVPAGNM"/>
<dbReference type="Pfam" id="PF00850">
    <property type="entry name" value="Hist_deacetyl"/>
    <property type="match status" value="1"/>
</dbReference>
<feature type="region of interest" description="Disordered" evidence="19">
    <location>
        <begin position="412"/>
        <end position="431"/>
    </location>
</feature>
<sequence>MAEPGRRVALIHSEEDTPETPERARMVTALITSLGLMPRLACEAAPRASAAELTRYHSREYVALLEELDRDDDDSASGEVDERALERHGLEFDAAAFPGVWAHATTIVGGSLRAAELLAKGESDVAIHWQGGRHHATAERAAGFCFANDVVLAALRLLATFRVVVIIDIDIHHGDGAEDAFRHSPNVLTASLHLREPGFFPGSGALSECGHGRGKHSTVNVPLRRGLSPATFARAFAHVAGMCRGWIGDRSSAVVMVCGADGIRGDPRGGWRLEPASLADAVGVVLDWRLPTLLLGGGGYVQTNAARAWALCTMRALQLPPADGAAQIPPDDEFYERYRDGSFLLHAVAERAGALGLACARADDNSGSHAEQNDDAYLEGVLSTLRARFASLSASPPPAACASRVTLAGVKRRPEGEGHSDKAHVVRPTLT</sequence>
<organism evidence="21 22">
    <name type="scientific">Diacronema lutheri</name>
    <name type="common">Unicellular marine alga</name>
    <name type="synonym">Monochrysis lutheri</name>
    <dbReference type="NCBI Taxonomy" id="2081491"/>
    <lineage>
        <taxon>Eukaryota</taxon>
        <taxon>Haptista</taxon>
        <taxon>Haptophyta</taxon>
        <taxon>Pavlovophyceae</taxon>
        <taxon>Pavlovales</taxon>
        <taxon>Pavlovaceae</taxon>
        <taxon>Diacronema</taxon>
    </lineage>
</organism>
<keyword evidence="22" id="KW-1185">Reference proteome</keyword>
<evidence type="ECO:0000256" key="3">
    <source>
        <dbReference type="ARBA" id="ARBA00004286"/>
    </source>
</evidence>
<evidence type="ECO:0000256" key="16">
    <source>
        <dbReference type="ARBA" id="ARBA00040347"/>
    </source>
</evidence>
<evidence type="ECO:0000256" key="1">
    <source>
        <dbReference type="ARBA" id="ARBA00001968"/>
    </source>
</evidence>
<feature type="domain" description="Histone deacetylase" evidence="20">
    <location>
        <begin position="18"/>
        <end position="313"/>
    </location>
</feature>
<feature type="region of interest" description="Disordered" evidence="19">
    <location>
        <begin position="1"/>
        <end position="20"/>
    </location>
</feature>
<comment type="caution">
    <text evidence="21">The sequence shown here is derived from an EMBL/GenBank/DDBJ whole genome shotgun (WGS) entry which is preliminary data.</text>
</comment>
<dbReference type="AlphaFoldDB" id="A0A8J5XRD0"/>
<comment type="similarity">
    <text evidence="5">Belongs to the histone deacetylase family. HD type 1 subfamily.</text>
</comment>
<dbReference type="PANTHER" id="PTHR10625">
    <property type="entry name" value="HISTONE DEACETYLASE HDAC1-RELATED"/>
    <property type="match status" value="1"/>
</dbReference>
<evidence type="ECO:0000256" key="11">
    <source>
        <dbReference type="ARBA" id="ARBA00022801"/>
    </source>
</evidence>
<comment type="cofactor">
    <cofactor evidence="1">
        <name>a divalent metal cation</name>
        <dbReference type="ChEBI" id="CHEBI:60240"/>
    </cofactor>
</comment>
<dbReference type="InterPro" id="IPR023696">
    <property type="entry name" value="Ureohydrolase_dom_sf"/>
</dbReference>
<dbReference type="EMBL" id="JAGTXO010000001">
    <property type="protein sequence ID" value="KAG8470293.1"/>
    <property type="molecule type" value="Genomic_DNA"/>
</dbReference>
<dbReference type="Gene3D" id="3.40.800.20">
    <property type="entry name" value="Histone deacetylase domain"/>
    <property type="match status" value="1"/>
</dbReference>
<dbReference type="OrthoDB" id="73273at2759"/>
<evidence type="ECO:0000256" key="2">
    <source>
        <dbReference type="ARBA" id="ARBA00004123"/>
    </source>
</evidence>
<keyword evidence="7" id="KW-0158">Chromosome</keyword>
<keyword evidence="15" id="KW-0539">Nucleus</keyword>
<evidence type="ECO:0000256" key="9">
    <source>
        <dbReference type="ARBA" id="ARBA00022491"/>
    </source>
</evidence>
<evidence type="ECO:0000256" key="17">
    <source>
        <dbReference type="ARBA" id="ARBA00041964"/>
    </source>
</evidence>
<evidence type="ECO:0000313" key="21">
    <source>
        <dbReference type="EMBL" id="KAG8470293.1"/>
    </source>
</evidence>
<keyword evidence="14" id="KW-0804">Transcription</keyword>
<keyword evidence="12" id="KW-0156">Chromatin regulator</keyword>
<keyword evidence="13" id="KW-0805">Transcription regulation</keyword>
<evidence type="ECO:0000256" key="12">
    <source>
        <dbReference type="ARBA" id="ARBA00022853"/>
    </source>
</evidence>
<dbReference type="GO" id="GO:0141221">
    <property type="term" value="F:histone deacetylase activity, hydrolytic mechanism"/>
    <property type="evidence" value="ECO:0007669"/>
    <property type="project" value="UniProtKB-EC"/>
</dbReference>
<comment type="subcellular location">
    <subcellularLocation>
        <location evidence="3">Chromosome</location>
    </subcellularLocation>
    <subcellularLocation>
        <location evidence="4">Cytoplasm</location>
    </subcellularLocation>
    <subcellularLocation>
        <location evidence="2">Nucleus</location>
    </subcellularLocation>
</comment>
<proteinExistence type="inferred from homology"/>
<dbReference type="Proteomes" id="UP000751190">
    <property type="component" value="Unassembled WGS sequence"/>
</dbReference>
<evidence type="ECO:0000256" key="5">
    <source>
        <dbReference type="ARBA" id="ARBA00006457"/>
    </source>
</evidence>
<evidence type="ECO:0000256" key="8">
    <source>
        <dbReference type="ARBA" id="ARBA00022490"/>
    </source>
</evidence>
<evidence type="ECO:0000256" key="14">
    <source>
        <dbReference type="ARBA" id="ARBA00023163"/>
    </source>
</evidence>
<dbReference type="GO" id="GO:0046872">
    <property type="term" value="F:metal ion binding"/>
    <property type="evidence" value="ECO:0007669"/>
    <property type="project" value="UniProtKB-KW"/>
</dbReference>
<evidence type="ECO:0000256" key="18">
    <source>
        <dbReference type="ARBA" id="ARBA00042783"/>
    </source>
</evidence>
<evidence type="ECO:0000256" key="7">
    <source>
        <dbReference type="ARBA" id="ARBA00022454"/>
    </source>
</evidence>
<dbReference type="InterPro" id="IPR037138">
    <property type="entry name" value="His_deacetylse_dom_sf"/>
</dbReference>
<feature type="compositionally biased region" description="Basic and acidic residues" evidence="19">
    <location>
        <begin position="412"/>
        <end position="424"/>
    </location>
</feature>
<keyword evidence="11" id="KW-0378">Hydrolase</keyword>